<gene>
    <name evidence="1" type="ORF">IFM89_039434</name>
</gene>
<dbReference type="Proteomes" id="UP000631114">
    <property type="component" value="Unassembled WGS sequence"/>
</dbReference>
<comment type="caution">
    <text evidence="1">The sequence shown here is derived from an EMBL/GenBank/DDBJ whole genome shotgun (WGS) entry which is preliminary data.</text>
</comment>
<proteinExistence type="predicted"/>
<accession>A0A835M6B0</accession>
<keyword evidence="2" id="KW-1185">Reference proteome</keyword>
<sequence length="121" mass="12374">MVPAQSIYFGNNQRSGGSGEIFTRGKTISCKKLHYTDHWMKDEARYVSTYSAQYDCFHFLTLRSNGSFYGGGGGGGVYGSGTNFDGGASAGGHGGSGGEYGAAAGGSNDNFFSGGASGSGY</sequence>
<name>A0A835M6B0_9MAGN</name>
<reference evidence="1 2" key="1">
    <citation type="submission" date="2020-10" db="EMBL/GenBank/DDBJ databases">
        <title>The Coptis chinensis genome and diversification of protoberbering-type alkaloids.</title>
        <authorList>
            <person name="Wang B."/>
            <person name="Shu S."/>
            <person name="Song C."/>
            <person name="Liu Y."/>
        </authorList>
    </citation>
    <scope>NUCLEOTIDE SEQUENCE [LARGE SCALE GENOMIC DNA]</scope>
    <source>
        <strain evidence="1">HL-2020</strain>
        <tissue evidence="1">Leaf</tissue>
    </source>
</reference>
<evidence type="ECO:0000313" key="2">
    <source>
        <dbReference type="Proteomes" id="UP000631114"/>
    </source>
</evidence>
<dbReference type="AlphaFoldDB" id="A0A835M6B0"/>
<evidence type="ECO:0000313" key="1">
    <source>
        <dbReference type="EMBL" id="KAF9618037.1"/>
    </source>
</evidence>
<protein>
    <submittedName>
        <fullName evidence="1">Uncharacterized protein</fullName>
    </submittedName>
</protein>
<feature type="non-terminal residue" evidence="1">
    <location>
        <position position="1"/>
    </location>
</feature>
<dbReference type="EMBL" id="JADFTS010000003">
    <property type="protein sequence ID" value="KAF9618037.1"/>
    <property type="molecule type" value="Genomic_DNA"/>
</dbReference>
<organism evidence="1 2">
    <name type="scientific">Coptis chinensis</name>
    <dbReference type="NCBI Taxonomy" id="261450"/>
    <lineage>
        <taxon>Eukaryota</taxon>
        <taxon>Viridiplantae</taxon>
        <taxon>Streptophyta</taxon>
        <taxon>Embryophyta</taxon>
        <taxon>Tracheophyta</taxon>
        <taxon>Spermatophyta</taxon>
        <taxon>Magnoliopsida</taxon>
        <taxon>Ranunculales</taxon>
        <taxon>Ranunculaceae</taxon>
        <taxon>Coptidoideae</taxon>
        <taxon>Coptis</taxon>
    </lineage>
</organism>